<dbReference type="EMBL" id="KP795453">
    <property type="protein sequence ID" value="AKN35799.1"/>
    <property type="molecule type" value="Genomic_DNA"/>
</dbReference>
<accession>A0A0H3ZPF5</accession>
<name>A0A0H3ZPF5_9VIBR</name>
<dbReference type="AlphaFoldDB" id="A0A0H3ZPF5"/>
<organism evidence="1">
    <name type="scientific">Vibrio sp. FF_304</name>
    <dbReference type="NCBI Taxonomy" id="1652833"/>
    <lineage>
        <taxon>Bacteria</taxon>
        <taxon>Pseudomonadati</taxon>
        <taxon>Pseudomonadota</taxon>
        <taxon>Gammaproteobacteria</taxon>
        <taxon>Vibrionales</taxon>
        <taxon>Vibrionaceae</taxon>
        <taxon>Vibrio</taxon>
    </lineage>
</organism>
<reference evidence="1" key="1">
    <citation type="journal article" date="2015" name="MBio">
        <title>Eco-Evolutionary Dynamics of Episomes among Ecologically Cohesive Bacterial Populations.</title>
        <authorList>
            <person name="Xue H."/>
            <person name="Cordero O.X."/>
            <person name="Camas F.M."/>
            <person name="Trimble W."/>
            <person name="Meyer F."/>
            <person name="Guglielmini J."/>
            <person name="Rocha E.P."/>
            <person name="Polz M.F."/>
        </authorList>
    </citation>
    <scope>NUCLEOTIDE SEQUENCE</scope>
    <source>
        <strain evidence="1">FF_304</strain>
    </source>
</reference>
<proteinExistence type="predicted"/>
<sequence length="61" mass="6606">MFLNGKEKTIISKKLNQMAALLEVMEDLTNTGDSVVHEMSCATALLKGLRIDVAALVENGE</sequence>
<evidence type="ECO:0000313" key="1">
    <source>
        <dbReference type="EMBL" id="AKN35799.1"/>
    </source>
</evidence>
<protein>
    <submittedName>
        <fullName evidence="1">Uncharacterized protein</fullName>
    </submittedName>
</protein>